<evidence type="ECO:0000256" key="5">
    <source>
        <dbReference type="ARBA" id="ARBA00023152"/>
    </source>
</evidence>
<dbReference type="AlphaFoldDB" id="A0A520MSM1"/>
<dbReference type="Pfam" id="PF00121">
    <property type="entry name" value="TIM"/>
    <property type="match status" value="1"/>
</dbReference>
<comment type="pathway">
    <text evidence="7 8">Carbohydrate degradation; glycolysis; D-glyceraldehyde 3-phosphate from glycerone phosphate: step 1/1.</text>
</comment>
<keyword evidence="4 7" id="KW-0963">Cytoplasm</keyword>
<dbReference type="CDD" id="cd00311">
    <property type="entry name" value="TIM"/>
    <property type="match status" value="1"/>
</dbReference>
<comment type="pathway">
    <text evidence="7 8">Carbohydrate biosynthesis; gluconeogenesis.</text>
</comment>
<dbReference type="GO" id="GO:0004807">
    <property type="term" value="F:triose-phosphate isomerase activity"/>
    <property type="evidence" value="ECO:0007669"/>
    <property type="project" value="UniProtKB-UniRule"/>
</dbReference>
<protein>
    <recommendedName>
        <fullName evidence="7 8">Triosephosphate isomerase</fullName>
        <shortName evidence="7">TIM</shortName>
        <shortName evidence="7">TPI</shortName>
        <ecNumber evidence="7 8">5.3.1.1</ecNumber>
    </recommendedName>
    <alternativeName>
        <fullName evidence="7">Triose-phosphate isomerase</fullName>
    </alternativeName>
</protein>
<dbReference type="GO" id="GO:0019563">
    <property type="term" value="P:glycerol catabolic process"/>
    <property type="evidence" value="ECO:0007669"/>
    <property type="project" value="TreeGrafter"/>
</dbReference>
<dbReference type="InterPro" id="IPR020861">
    <property type="entry name" value="Triosephosphate_isomerase_AS"/>
</dbReference>
<evidence type="ECO:0000313" key="10">
    <source>
        <dbReference type="EMBL" id="RZO24222.1"/>
    </source>
</evidence>
<evidence type="ECO:0000256" key="3">
    <source>
        <dbReference type="ARBA" id="ARBA00022432"/>
    </source>
</evidence>
<keyword evidence="6 7" id="KW-0413">Isomerase</keyword>
<comment type="function">
    <text evidence="7">Involved in the gluconeogenesis. Catalyzes stereospecifically the conversion of dihydroxyacetone phosphate (DHAP) to D-glyceraldehyde-3-phosphate (G3P).</text>
</comment>
<evidence type="ECO:0000313" key="11">
    <source>
        <dbReference type="Proteomes" id="UP000320146"/>
    </source>
</evidence>
<dbReference type="EC" id="5.3.1.1" evidence="7 8"/>
<feature type="binding site" evidence="7">
    <location>
        <begin position="214"/>
        <end position="215"/>
    </location>
    <ligand>
        <name>substrate</name>
    </ligand>
</feature>
<comment type="subcellular location">
    <subcellularLocation>
        <location evidence="7 8">Cytoplasm</location>
    </subcellularLocation>
</comment>
<dbReference type="PANTHER" id="PTHR21139">
    <property type="entry name" value="TRIOSEPHOSPHATE ISOMERASE"/>
    <property type="match status" value="1"/>
</dbReference>
<dbReference type="InterPro" id="IPR000652">
    <property type="entry name" value="Triosephosphate_isomerase"/>
</dbReference>
<evidence type="ECO:0000256" key="7">
    <source>
        <dbReference type="HAMAP-Rule" id="MF_00147"/>
    </source>
</evidence>
<dbReference type="EMBL" id="SHBL01000011">
    <property type="protein sequence ID" value="RZO24222.1"/>
    <property type="molecule type" value="Genomic_DNA"/>
</dbReference>
<reference evidence="10 11" key="1">
    <citation type="submission" date="2019-02" db="EMBL/GenBank/DDBJ databases">
        <title>Prokaryotic population dynamics and viral predation in marine succession experiment using metagenomics: the confinement effect.</title>
        <authorList>
            <person name="Haro-Moreno J.M."/>
            <person name="Rodriguez-Valera F."/>
            <person name="Lopez-Perez M."/>
        </authorList>
    </citation>
    <scope>NUCLEOTIDE SEQUENCE [LARGE SCALE GENOMIC DNA]</scope>
    <source>
        <strain evidence="10">MED-G166</strain>
    </source>
</reference>
<accession>A0A520MSM1</accession>
<dbReference type="GO" id="GO:0006094">
    <property type="term" value="P:gluconeogenesis"/>
    <property type="evidence" value="ECO:0007669"/>
    <property type="project" value="UniProtKB-UniRule"/>
</dbReference>
<dbReference type="UniPathway" id="UPA00138"/>
<feature type="binding site" evidence="7">
    <location>
        <position position="193"/>
    </location>
    <ligand>
        <name>substrate</name>
    </ligand>
</feature>
<dbReference type="PROSITE" id="PS00171">
    <property type="entry name" value="TIM_1"/>
    <property type="match status" value="1"/>
</dbReference>
<feature type="binding site" evidence="7">
    <location>
        <position position="161"/>
    </location>
    <ligand>
        <name>substrate</name>
    </ligand>
</feature>
<keyword evidence="9" id="KW-0175">Coiled coil</keyword>
<feature type="binding site" evidence="7">
    <location>
        <begin position="8"/>
        <end position="10"/>
    </location>
    <ligand>
        <name>substrate</name>
    </ligand>
</feature>
<dbReference type="UniPathway" id="UPA00109">
    <property type="reaction ID" value="UER00189"/>
</dbReference>
<dbReference type="InterPro" id="IPR035990">
    <property type="entry name" value="TIM_sf"/>
</dbReference>
<evidence type="ECO:0000256" key="2">
    <source>
        <dbReference type="ARBA" id="ARBA00007422"/>
    </source>
</evidence>
<evidence type="ECO:0000256" key="9">
    <source>
        <dbReference type="SAM" id="Coils"/>
    </source>
</evidence>
<comment type="catalytic activity">
    <reaction evidence="7 8">
        <text>D-glyceraldehyde 3-phosphate = dihydroxyacetone phosphate</text>
        <dbReference type="Rhea" id="RHEA:18585"/>
        <dbReference type="ChEBI" id="CHEBI:57642"/>
        <dbReference type="ChEBI" id="CHEBI:59776"/>
        <dbReference type="EC" id="5.3.1.1"/>
    </reaction>
</comment>
<dbReference type="SUPFAM" id="SSF51351">
    <property type="entry name" value="Triosephosphate isomerase (TIM)"/>
    <property type="match status" value="1"/>
</dbReference>
<dbReference type="InterPro" id="IPR022896">
    <property type="entry name" value="TrioseP_Isoase_bac/euk"/>
</dbReference>
<feature type="active site" description="Proton acceptor" evidence="7">
    <location>
        <position position="155"/>
    </location>
</feature>
<dbReference type="Gene3D" id="3.20.20.70">
    <property type="entry name" value="Aldolase class I"/>
    <property type="match status" value="1"/>
</dbReference>
<proteinExistence type="inferred from homology"/>
<gene>
    <name evidence="7 10" type="primary">tpiA</name>
    <name evidence="10" type="ORF">EVA99_01975</name>
</gene>
<dbReference type="GO" id="GO:0006096">
    <property type="term" value="P:glycolytic process"/>
    <property type="evidence" value="ECO:0007669"/>
    <property type="project" value="UniProtKB-UniRule"/>
</dbReference>
<evidence type="ECO:0000256" key="1">
    <source>
        <dbReference type="ARBA" id="ARBA00004939"/>
    </source>
</evidence>
<feature type="active site" description="Electrophile" evidence="7">
    <location>
        <position position="88"/>
    </location>
</feature>
<name>A0A520MSM1_9GAMM</name>
<evidence type="ECO:0000256" key="4">
    <source>
        <dbReference type="ARBA" id="ARBA00022490"/>
    </source>
</evidence>
<comment type="pathway">
    <text evidence="1">Carbohydrate metabolism; erythritol degradation.</text>
</comment>
<keyword evidence="5 7" id="KW-0324">Glycolysis</keyword>
<organism evidence="10 11">
    <name type="scientific">SAR86 cluster bacterium</name>
    <dbReference type="NCBI Taxonomy" id="2030880"/>
    <lineage>
        <taxon>Bacteria</taxon>
        <taxon>Pseudomonadati</taxon>
        <taxon>Pseudomonadota</taxon>
        <taxon>Gammaproteobacteria</taxon>
        <taxon>SAR86 cluster</taxon>
    </lineage>
</organism>
<dbReference type="PANTHER" id="PTHR21139:SF42">
    <property type="entry name" value="TRIOSEPHOSPHATE ISOMERASE"/>
    <property type="match status" value="1"/>
</dbReference>
<evidence type="ECO:0000256" key="6">
    <source>
        <dbReference type="ARBA" id="ARBA00023235"/>
    </source>
</evidence>
<comment type="similarity">
    <text evidence="2 7 8">Belongs to the triosephosphate isomerase family.</text>
</comment>
<dbReference type="GO" id="GO:0005829">
    <property type="term" value="C:cytosol"/>
    <property type="evidence" value="ECO:0007669"/>
    <property type="project" value="TreeGrafter"/>
</dbReference>
<dbReference type="GO" id="GO:0046166">
    <property type="term" value="P:glyceraldehyde-3-phosphate biosynthetic process"/>
    <property type="evidence" value="ECO:0007669"/>
    <property type="project" value="TreeGrafter"/>
</dbReference>
<dbReference type="HAMAP" id="MF_00147_B">
    <property type="entry name" value="TIM_B"/>
    <property type="match status" value="1"/>
</dbReference>
<feature type="coiled-coil region" evidence="9">
    <location>
        <begin position="92"/>
        <end position="146"/>
    </location>
</feature>
<dbReference type="InterPro" id="IPR013785">
    <property type="entry name" value="Aldolase_TIM"/>
</dbReference>
<comment type="caution">
    <text evidence="10">The sequence shown here is derived from an EMBL/GenBank/DDBJ whole genome shotgun (WGS) entry which is preliminary data.</text>
</comment>
<keyword evidence="3 7" id="KW-0312">Gluconeogenesis</keyword>
<sequence length="230" mass="25375">MSNLIVANFKMHGSHAFIEDWFTNFNQNKTNSHDVVVALPATYIAAFRDYGIMLSGQNVSAYESGAFTSQISAEMLKDSGADYCIIGHSEAREQLNESNESIREKFDQLKRMQINPIVCVGESLQVKETEKTKDHLRNQLSVLDSETEDLIVAYEPIWAIGTGLVPTEKEIDEAIGSIREIFKKPIKVLYGGSVKASNAQILLDNTDINGLLVGGASLNAQEFAKIAQLC</sequence>
<dbReference type="PROSITE" id="PS51440">
    <property type="entry name" value="TIM_2"/>
    <property type="match status" value="1"/>
</dbReference>
<comment type="subunit">
    <text evidence="7 8">Homodimer.</text>
</comment>
<dbReference type="Proteomes" id="UP000320146">
    <property type="component" value="Unassembled WGS sequence"/>
</dbReference>
<evidence type="ECO:0000256" key="8">
    <source>
        <dbReference type="RuleBase" id="RU363013"/>
    </source>
</evidence>
<dbReference type="NCBIfam" id="TIGR00419">
    <property type="entry name" value="tim"/>
    <property type="match status" value="1"/>
</dbReference>